<feature type="domain" description="AFP-like" evidence="1">
    <location>
        <begin position="22"/>
        <end position="78"/>
    </location>
</feature>
<sequence length="78" mass="8547">MGDGIKTPRPSEIKMSQIARKSIVATKNIKQGRLITANDISVKRPGGGLSPKYYLRIIGTKATKDITADTLLKLTDYE</sequence>
<proteinExistence type="predicted"/>
<dbReference type="InterPro" id="IPR051690">
    <property type="entry name" value="PseI-like"/>
</dbReference>
<dbReference type="InterPro" id="IPR013974">
    <property type="entry name" value="SAF"/>
</dbReference>
<dbReference type="AlphaFoldDB" id="A0A1F8F912"/>
<comment type="caution">
    <text evidence="2">The sequence shown here is derived from an EMBL/GenBank/DDBJ whole genome shotgun (WGS) entry which is preliminary data.</text>
</comment>
<organism evidence="2 3">
    <name type="scientific">Candidatus Yanofskybacteria bacterium RIFCSPHIGHO2_02_FULL_39_10</name>
    <dbReference type="NCBI Taxonomy" id="1802674"/>
    <lineage>
        <taxon>Bacteria</taxon>
        <taxon>Candidatus Yanofskyibacteriota</taxon>
    </lineage>
</organism>
<dbReference type="Proteomes" id="UP000178908">
    <property type="component" value="Unassembled WGS sequence"/>
</dbReference>
<dbReference type="PANTHER" id="PTHR42966:SF1">
    <property type="entry name" value="SIALIC ACID SYNTHASE"/>
    <property type="match status" value="1"/>
</dbReference>
<protein>
    <recommendedName>
        <fullName evidence="1">AFP-like domain-containing protein</fullName>
    </recommendedName>
</protein>
<dbReference type="GO" id="GO:0047444">
    <property type="term" value="F:N-acylneuraminate-9-phosphate synthase activity"/>
    <property type="evidence" value="ECO:0007669"/>
    <property type="project" value="TreeGrafter"/>
</dbReference>
<evidence type="ECO:0000313" key="2">
    <source>
        <dbReference type="EMBL" id="OGN09637.1"/>
    </source>
</evidence>
<dbReference type="InterPro" id="IPR036732">
    <property type="entry name" value="AFP_Neu5c_C_sf"/>
</dbReference>
<dbReference type="SUPFAM" id="SSF51269">
    <property type="entry name" value="AFP III-like domain"/>
    <property type="match status" value="1"/>
</dbReference>
<name>A0A1F8F912_9BACT</name>
<reference evidence="2 3" key="1">
    <citation type="journal article" date="2016" name="Nat. Commun.">
        <title>Thousands of microbial genomes shed light on interconnected biogeochemical processes in an aquifer system.</title>
        <authorList>
            <person name="Anantharaman K."/>
            <person name="Brown C.T."/>
            <person name="Hug L.A."/>
            <person name="Sharon I."/>
            <person name="Castelle C.J."/>
            <person name="Probst A.J."/>
            <person name="Thomas B.C."/>
            <person name="Singh A."/>
            <person name="Wilkins M.J."/>
            <person name="Karaoz U."/>
            <person name="Brodie E.L."/>
            <person name="Williams K.H."/>
            <person name="Hubbard S.S."/>
            <person name="Banfield J.F."/>
        </authorList>
    </citation>
    <scope>NUCLEOTIDE SEQUENCE [LARGE SCALE GENOMIC DNA]</scope>
</reference>
<accession>A0A1F8F912</accession>
<dbReference type="Pfam" id="PF08666">
    <property type="entry name" value="SAF"/>
    <property type="match status" value="1"/>
</dbReference>
<dbReference type="InterPro" id="IPR057736">
    <property type="entry name" value="SAF_PseI/NeuA/NeuB"/>
</dbReference>
<dbReference type="Gene3D" id="3.90.1210.10">
    <property type="entry name" value="Antifreeze-like/N-acetylneuraminic acid synthase C-terminal domain"/>
    <property type="match status" value="1"/>
</dbReference>
<dbReference type="CDD" id="cd11615">
    <property type="entry name" value="SAF_NeuB_like"/>
    <property type="match status" value="1"/>
</dbReference>
<dbReference type="EMBL" id="MGJO01000017">
    <property type="protein sequence ID" value="OGN09637.1"/>
    <property type="molecule type" value="Genomic_DNA"/>
</dbReference>
<dbReference type="InterPro" id="IPR006190">
    <property type="entry name" value="SAF_AFP_Neu5Ac"/>
</dbReference>
<evidence type="ECO:0000259" key="1">
    <source>
        <dbReference type="PROSITE" id="PS50844"/>
    </source>
</evidence>
<dbReference type="PROSITE" id="PS50844">
    <property type="entry name" value="AFP_LIKE"/>
    <property type="match status" value="1"/>
</dbReference>
<gene>
    <name evidence="2" type="ORF">A3C61_01515</name>
</gene>
<evidence type="ECO:0000313" key="3">
    <source>
        <dbReference type="Proteomes" id="UP000178908"/>
    </source>
</evidence>
<dbReference type="SMART" id="SM00858">
    <property type="entry name" value="SAF"/>
    <property type="match status" value="1"/>
</dbReference>
<dbReference type="PANTHER" id="PTHR42966">
    <property type="entry name" value="N-ACETYLNEURAMINATE SYNTHASE"/>
    <property type="match status" value="1"/>
</dbReference>